<dbReference type="Proteomes" id="UP001433268">
    <property type="component" value="Unassembled WGS sequence"/>
</dbReference>
<evidence type="ECO:0000313" key="1">
    <source>
        <dbReference type="EMBL" id="KAK8080049.1"/>
    </source>
</evidence>
<comment type="caution">
    <text evidence="1">The sequence shown here is derived from an EMBL/GenBank/DDBJ whole genome shotgun (WGS) entry which is preliminary data.</text>
</comment>
<proteinExistence type="predicted"/>
<accession>A0ABR1W979</accession>
<evidence type="ECO:0000313" key="2">
    <source>
        <dbReference type="Proteomes" id="UP001433268"/>
    </source>
</evidence>
<sequence length="88" mass="10014">MVPQQRLVSNRPTPSIPVLLNMQNLQRRLEGASGPRNLPVCLPFDRALRVLQIDTGKAWVRFIHATPWGRVSTATCRRRPEATVDTQR</sequence>
<dbReference type="GeneID" id="92045242"/>
<reference evidence="1 2" key="1">
    <citation type="submission" date="2023-01" db="EMBL/GenBank/DDBJ databases">
        <title>Analysis of 21 Apiospora genomes using comparative genomics revels a genus with tremendous synthesis potential of carbohydrate active enzymes and secondary metabolites.</title>
        <authorList>
            <person name="Sorensen T."/>
        </authorList>
    </citation>
    <scope>NUCLEOTIDE SEQUENCE [LARGE SCALE GENOMIC DNA]</scope>
    <source>
        <strain evidence="1 2">CBS 114990</strain>
    </source>
</reference>
<name>A0ABR1W979_9PEZI</name>
<dbReference type="EMBL" id="JAQQWN010000006">
    <property type="protein sequence ID" value="KAK8080049.1"/>
    <property type="molecule type" value="Genomic_DNA"/>
</dbReference>
<protein>
    <submittedName>
        <fullName evidence="1">Uncharacterized protein</fullName>
    </submittedName>
</protein>
<keyword evidence="2" id="KW-1185">Reference proteome</keyword>
<organism evidence="1 2">
    <name type="scientific">Apiospora hydei</name>
    <dbReference type="NCBI Taxonomy" id="1337664"/>
    <lineage>
        <taxon>Eukaryota</taxon>
        <taxon>Fungi</taxon>
        <taxon>Dikarya</taxon>
        <taxon>Ascomycota</taxon>
        <taxon>Pezizomycotina</taxon>
        <taxon>Sordariomycetes</taxon>
        <taxon>Xylariomycetidae</taxon>
        <taxon>Amphisphaeriales</taxon>
        <taxon>Apiosporaceae</taxon>
        <taxon>Apiospora</taxon>
    </lineage>
</organism>
<dbReference type="RefSeq" id="XP_066667524.1">
    <property type="nucleotide sequence ID" value="XM_066812182.1"/>
</dbReference>
<gene>
    <name evidence="1" type="ORF">PG997_007867</name>
</gene>